<evidence type="ECO:0000313" key="4">
    <source>
        <dbReference type="Proteomes" id="UP000562352"/>
    </source>
</evidence>
<proteinExistence type="predicted"/>
<dbReference type="Proteomes" id="UP000562352">
    <property type="component" value="Unassembled WGS sequence"/>
</dbReference>
<evidence type="ECO:0000313" key="3">
    <source>
        <dbReference type="EMBL" id="MBB5966759.1"/>
    </source>
</evidence>
<organism evidence="3 4">
    <name type="scientific">Planomonospora venezuelensis</name>
    <dbReference type="NCBI Taxonomy" id="1999"/>
    <lineage>
        <taxon>Bacteria</taxon>
        <taxon>Bacillati</taxon>
        <taxon>Actinomycetota</taxon>
        <taxon>Actinomycetes</taxon>
        <taxon>Streptosporangiales</taxon>
        <taxon>Streptosporangiaceae</taxon>
        <taxon>Planomonospora</taxon>
    </lineage>
</organism>
<protein>
    <recommendedName>
        <fullName evidence="2">MmyB-like transcription regulator ligand binding domain-containing protein</fullName>
    </recommendedName>
</protein>
<dbReference type="RefSeq" id="WP_221474283.1">
    <property type="nucleotide sequence ID" value="NZ_BAAAWZ010000001.1"/>
</dbReference>
<evidence type="ECO:0000256" key="1">
    <source>
        <dbReference type="SAM" id="MobiDB-lite"/>
    </source>
</evidence>
<accession>A0A841DB92</accession>
<dbReference type="Gene3D" id="3.30.450.180">
    <property type="match status" value="1"/>
</dbReference>
<gene>
    <name evidence="3" type="ORF">FHS22_006055</name>
</gene>
<dbReference type="AlphaFoldDB" id="A0A841DB92"/>
<keyword evidence="4" id="KW-1185">Reference proteome</keyword>
<sequence length="104" mass="11167">MALGHQVDRTEVRRQACAERHTTGRKTIRHPEIGDILLDCDVLIVPGADLRMVTYTAAAGSEDAGKLDLLRVTEGRAAHRTRRAGLSGDQDASESGVISSMVGK</sequence>
<dbReference type="InterPro" id="IPR041413">
    <property type="entry name" value="MLTR_LBD"/>
</dbReference>
<reference evidence="3 4" key="1">
    <citation type="submission" date="2020-08" db="EMBL/GenBank/DDBJ databases">
        <title>Genomic Encyclopedia of Type Strains, Phase III (KMG-III): the genomes of soil and plant-associated and newly described type strains.</title>
        <authorList>
            <person name="Whitman W."/>
        </authorList>
    </citation>
    <scope>NUCLEOTIDE SEQUENCE [LARGE SCALE GENOMIC DNA]</scope>
    <source>
        <strain evidence="3 4">CECT 3303</strain>
    </source>
</reference>
<feature type="region of interest" description="Disordered" evidence="1">
    <location>
        <begin position="1"/>
        <end position="24"/>
    </location>
</feature>
<dbReference type="EMBL" id="JACHJJ010000026">
    <property type="protein sequence ID" value="MBB5966759.1"/>
    <property type="molecule type" value="Genomic_DNA"/>
</dbReference>
<feature type="compositionally biased region" description="Basic and acidic residues" evidence="1">
    <location>
        <begin position="1"/>
        <end position="22"/>
    </location>
</feature>
<feature type="region of interest" description="Disordered" evidence="1">
    <location>
        <begin position="78"/>
        <end position="104"/>
    </location>
</feature>
<name>A0A841DB92_PLAVE</name>
<feature type="domain" description="MmyB-like transcription regulator ligand binding" evidence="2">
    <location>
        <begin position="18"/>
        <end position="70"/>
    </location>
</feature>
<comment type="caution">
    <text evidence="3">The sequence shown here is derived from an EMBL/GenBank/DDBJ whole genome shotgun (WGS) entry which is preliminary data.</text>
</comment>
<evidence type="ECO:0000259" key="2">
    <source>
        <dbReference type="Pfam" id="PF17765"/>
    </source>
</evidence>
<dbReference type="Pfam" id="PF17765">
    <property type="entry name" value="MLTR_LBD"/>
    <property type="match status" value="1"/>
</dbReference>